<evidence type="ECO:0000313" key="2">
    <source>
        <dbReference type="Proteomes" id="UP000297245"/>
    </source>
</evidence>
<sequence>MYYGAEIVRMKCLPKSLLSRPVIPIQAQSLQVSTQKDRWGFSNISIGCRIFGSSKISGTKDTSVKLSFEVEALGIRGAFSGVGTEKHQSMDQSYYISLKSTWTDAVNAPRHIEWTYEDQNDIFYPVVRFDYS</sequence>
<gene>
    <name evidence="1" type="ORF">K435DRAFT_881118</name>
</gene>
<name>A0A4S8KIM6_DENBC</name>
<accession>A0A4S8KIM6</accession>
<dbReference type="EMBL" id="ML182420">
    <property type="protein sequence ID" value="THU75302.1"/>
    <property type="molecule type" value="Genomic_DNA"/>
</dbReference>
<dbReference type="Proteomes" id="UP000297245">
    <property type="component" value="Unassembled WGS sequence"/>
</dbReference>
<proteinExistence type="predicted"/>
<dbReference type="OrthoDB" id="3060222at2759"/>
<reference evidence="1 2" key="1">
    <citation type="journal article" date="2019" name="Nat. Ecol. Evol.">
        <title>Megaphylogeny resolves global patterns of mushroom evolution.</title>
        <authorList>
            <person name="Varga T."/>
            <person name="Krizsan K."/>
            <person name="Foldi C."/>
            <person name="Dima B."/>
            <person name="Sanchez-Garcia M."/>
            <person name="Sanchez-Ramirez S."/>
            <person name="Szollosi G.J."/>
            <person name="Szarkandi J.G."/>
            <person name="Papp V."/>
            <person name="Albert L."/>
            <person name="Andreopoulos W."/>
            <person name="Angelini C."/>
            <person name="Antonin V."/>
            <person name="Barry K.W."/>
            <person name="Bougher N.L."/>
            <person name="Buchanan P."/>
            <person name="Buyck B."/>
            <person name="Bense V."/>
            <person name="Catcheside P."/>
            <person name="Chovatia M."/>
            <person name="Cooper J."/>
            <person name="Damon W."/>
            <person name="Desjardin D."/>
            <person name="Finy P."/>
            <person name="Geml J."/>
            <person name="Haridas S."/>
            <person name="Hughes K."/>
            <person name="Justo A."/>
            <person name="Karasinski D."/>
            <person name="Kautmanova I."/>
            <person name="Kiss B."/>
            <person name="Kocsube S."/>
            <person name="Kotiranta H."/>
            <person name="LaButti K.M."/>
            <person name="Lechner B.E."/>
            <person name="Liimatainen K."/>
            <person name="Lipzen A."/>
            <person name="Lukacs Z."/>
            <person name="Mihaltcheva S."/>
            <person name="Morgado L.N."/>
            <person name="Niskanen T."/>
            <person name="Noordeloos M.E."/>
            <person name="Ohm R.A."/>
            <person name="Ortiz-Santana B."/>
            <person name="Ovrebo C."/>
            <person name="Racz N."/>
            <person name="Riley R."/>
            <person name="Savchenko A."/>
            <person name="Shiryaev A."/>
            <person name="Soop K."/>
            <person name="Spirin V."/>
            <person name="Szebenyi C."/>
            <person name="Tomsovsky M."/>
            <person name="Tulloss R.E."/>
            <person name="Uehling J."/>
            <person name="Grigoriev I.V."/>
            <person name="Vagvolgyi C."/>
            <person name="Papp T."/>
            <person name="Martin F.M."/>
            <person name="Miettinen O."/>
            <person name="Hibbett D.S."/>
            <person name="Nagy L.G."/>
        </authorList>
    </citation>
    <scope>NUCLEOTIDE SEQUENCE [LARGE SCALE GENOMIC DNA]</scope>
    <source>
        <strain evidence="1 2">CBS 962.96</strain>
    </source>
</reference>
<keyword evidence="2" id="KW-1185">Reference proteome</keyword>
<dbReference type="AlphaFoldDB" id="A0A4S8KIM6"/>
<organism evidence="1 2">
    <name type="scientific">Dendrothele bispora (strain CBS 962.96)</name>
    <dbReference type="NCBI Taxonomy" id="1314807"/>
    <lineage>
        <taxon>Eukaryota</taxon>
        <taxon>Fungi</taxon>
        <taxon>Dikarya</taxon>
        <taxon>Basidiomycota</taxon>
        <taxon>Agaricomycotina</taxon>
        <taxon>Agaricomycetes</taxon>
        <taxon>Agaricomycetidae</taxon>
        <taxon>Agaricales</taxon>
        <taxon>Agaricales incertae sedis</taxon>
        <taxon>Dendrothele</taxon>
    </lineage>
</organism>
<evidence type="ECO:0000313" key="1">
    <source>
        <dbReference type="EMBL" id="THU75302.1"/>
    </source>
</evidence>
<protein>
    <submittedName>
        <fullName evidence="1">Uncharacterized protein</fullName>
    </submittedName>
</protein>